<dbReference type="GO" id="GO:0019905">
    <property type="term" value="F:syntaxin binding"/>
    <property type="evidence" value="ECO:0007669"/>
    <property type="project" value="TreeGrafter"/>
</dbReference>
<dbReference type="PANTHER" id="PTHR19305:SF14">
    <property type="entry name" value="SYNAPTOSOMAL-ASSOCIATED PROTEIN-RELATED"/>
    <property type="match status" value="1"/>
</dbReference>
<sequence>MPADPSEEVAPPQVPKTELEELQINAQGVADESLESTRRMLALCEESKEAGIRTLVALDDQGGGGVQECPDMRGDSPLFTCSRWLDKDKPPSLYAKNSDSHFLQASFEFNFTPPRAFGMDRNRW</sequence>
<name>A0A0R1E8S4_DROYA</name>
<dbReference type="GO" id="GO:0005484">
    <property type="term" value="F:SNAP receptor activity"/>
    <property type="evidence" value="ECO:0007669"/>
    <property type="project" value="TreeGrafter"/>
</dbReference>
<reference evidence="2 3" key="2">
    <citation type="journal article" date="2007" name="PLoS Biol.">
        <title>Principles of genome evolution in the Drosophila melanogaster species group.</title>
        <authorList>
            <person name="Ranz J.M."/>
            <person name="Maurin D."/>
            <person name="Chan Y.S."/>
            <person name="von Grotthuss M."/>
            <person name="Hillier L.W."/>
            <person name="Roote J."/>
            <person name="Ashburner M."/>
            <person name="Bergman C.M."/>
        </authorList>
    </citation>
    <scope>NUCLEOTIDE SEQUENCE [LARGE SCALE GENOMIC DNA]</scope>
    <source>
        <strain evidence="3">Tai18E2 / Tucson 14021-0261.01</strain>
    </source>
</reference>
<dbReference type="PANTHER" id="PTHR19305">
    <property type="entry name" value="SYNAPTOSOMAL ASSOCIATED PROTEIN"/>
    <property type="match status" value="1"/>
</dbReference>
<organism evidence="2 3">
    <name type="scientific">Drosophila yakuba</name>
    <name type="common">Fruit fly</name>
    <dbReference type="NCBI Taxonomy" id="7245"/>
    <lineage>
        <taxon>Eukaryota</taxon>
        <taxon>Metazoa</taxon>
        <taxon>Ecdysozoa</taxon>
        <taxon>Arthropoda</taxon>
        <taxon>Hexapoda</taxon>
        <taxon>Insecta</taxon>
        <taxon>Pterygota</taxon>
        <taxon>Neoptera</taxon>
        <taxon>Endopterygota</taxon>
        <taxon>Diptera</taxon>
        <taxon>Brachycera</taxon>
        <taxon>Muscomorpha</taxon>
        <taxon>Ephydroidea</taxon>
        <taxon>Drosophilidae</taxon>
        <taxon>Drosophila</taxon>
        <taxon>Sophophora</taxon>
    </lineage>
</organism>
<evidence type="ECO:0000313" key="2">
    <source>
        <dbReference type="EMBL" id="KRK05545.1"/>
    </source>
</evidence>
<dbReference type="EMBL" id="CH892681">
    <property type="protein sequence ID" value="KRK05545.1"/>
    <property type="molecule type" value="Genomic_DNA"/>
</dbReference>
<dbReference type="GO" id="GO:0005886">
    <property type="term" value="C:plasma membrane"/>
    <property type="evidence" value="ECO:0007669"/>
    <property type="project" value="TreeGrafter"/>
</dbReference>
<dbReference type="SMR" id="A0A0R1E8S4"/>
<dbReference type="SUPFAM" id="SSF58038">
    <property type="entry name" value="SNARE fusion complex"/>
    <property type="match status" value="1"/>
</dbReference>
<dbReference type="Proteomes" id="UP000002282">
    <property type="component" value="Unassembled WGS sequence"/>
</dbReference>
<keyword evidence="3" id="KW-1185">Reference proteome</keyword>
<feature type="region of interest" description="Disordered" evidence="1">
    <location>
        <begin position="1"/>
        <end position="20"/>
    </location>
</feature>
<dbReference type="GO" id="GO:0016082">
    <property type="term" value="P:synaptic vesicle priming"/>
    <property type="evidence" value="ECO:0007669"/>
    <property type="project" value="TreeGrafter"/>
</dbReference>
<gene>
    <name evidence="2" type="primary">Dyak\GE14854</name>
    <name evidence="2" type="synonym">dyak_GLEANR_15579</name>
    <name evidence="2" type="synonym">GE14854</name>
    <name evidence="2" type="ORF">Dyak_GE14854</name>
</gene>
<dbReference type="AlphaFoldDB" id="A0A0R1E8S4"/>
<proteinExistence type="predicted"/>
<accession>A0A0R1E8S4</accession>
<dbReference type="GO" id="GO:0098793">
    <property type="term" value="C:presynapse"/>
    <property type="evidence" value="ECO:0007669"/>
    <property type="project" value="GOC"/>
</dbReference>
<dbReference type="GO" id="GO:0031201">
    <property type="term" value="C:SNARE complex"/>
    <property type="evidence" value="ECO:0007669"/>
    <property type="project" value="TreeGrafter"/>
</dbReference>
<dbReference type="GO" id="GO:0031629">
    <property type="term" value="P:synaptic vesicle fusion to presynaptic active zone membrane"/>
    <property type="evidence" value="ECO:0007669"/>
    <property type="project" value="TreeGrafter"/>
</dbReference>
<reference evidence="2 3" key="1">
    <citation type="journal article" date="2007" name="Nature">
        <title>Evolution of genes and genomes on the Drosophila phylogeny.</title>
        <authorList>
            <consortium name="Drosophila 12 Genomes Consortium"/>
            <person name="Clark A.G."/>
            <person name="Eisen M.B."/>
            <person name="Smith D.R."/>
            <person name="Bergman C.M."/>
            <person name="Oliver B."/>
            <person name="Markow T.A."/>
            <person name="Kaufman T.C."/>
            <person name="Kellis M."/>
            <person name="Gelbart W."/>
            <person name="Iyer V.N."/>
            <person name="Pollard D.A."/>
            <person name="Sackton T.B."/>
            <person name="Larracuente A.M."/>
            <person name="Singh N.D."/>
            <person name="Abad J.P."/>
            <person name="Abt D.N."/>
            <person name="Adryan B."/>
            <person name="Aguade M."/>
            <person name="Akashi H."/>
            <person name="Anderson W.W."/>
            <person name="Aquadro C.F."/>
            <person name="Ardell D.H."/>
            <person name="Arguello R."/>
            <person name="Artieri C.G."/>
            <person name="Barbash D.A."/>
            <person name="Barker D."/>
            <person name="Barsanti P."/>
            <person name="Batterham P."/>
            <person name="Batzoglou S."/>
            <person name="Begun D."/>
            <person name="Bhutkar A."/>
            <person name="Blanco E."/>
            <person name="Bosak S.A."/>
            <person name="Bradley R.K."/>
            <person name="Brand A.D."/>
            <person name="Brent M.R."/>
            <person name="Brooks A.N."/>
            <person name="Brown R.H."/>
            <person name="Butlin R.K."/>
            <person name="Caggese C."/>
            <person name="Calvi B.R."/>
            <person name="Bernardo de Carvalho A."/>
            <person name="Caspi A."/>
            <person name="Castrezana S."/>
            <person name="Celniker S.E."/>
            <person name="Chang J.L."/>
            <person name="Chapple C."/>
            <person name="Chatterji S."/>
            <person name="Chinwalla A."/>
            <person name="Civetta A."/>
            <person name="Clifton S.W."/>
            <person name="Comeron J.M."/>
            <person name="Costello J.C."/>
            <person name="Coyne J.A."/>
            <person name="Daub J."/>
            <person name="David R.G."/>
            <person name="Delcher A.L."/>
            <person name="Delehaunty K."/>
            <person name="Do C.B."/>
            <person name="Ebling H."/>
            <person name="Edwards K."/>
            <person name="Eickbush T."/>
            <person name="Evans J.D."/>
            <person name="Filipski A."/>
            <person name="Findeiss S."/>
            <person name="Freyhult E."/>
            <person name="Fulton L."/>
            <person name="Fulton R."/>
            <person name="Garcia A.C."/>
            <person name="Gardiner A."/>
            <person name="Garfield D.A."/>
            <person name="Garvin B.E."/>
            <person name="Gibson G."/>
            <person name="Gilbert D."/>
            <person name="Gnerre S."/>
            <person name="Godfrey J."/>
            <person name="Good R."/>
            <person name="Gotea V."/>
            <person name="Gravely B."/>
            <person name="Greenberg A.J."/>
            <person name="Griffiths-Jones S."/>
            <person name="Gross S."/>
            <person name="Guigo R."/>
            <person name="Gustafson E.A."/>
            <person name="Haerty W."/>
            <person name="Hahn M.W."/>
            <person name="Halligan D.L."/>
            <person name="Halpern A.L."/>
            <person name="Halter G.M."/>
            <person name="Han M.V."/>
            <person name="Heger A."/>
            <person name="Hillier L."/>
            <person name="Hinrichs A.S."/>
            <person name="Holmes I."/>
            <person name="Hoskins R.A."/>
            <person name="Hubisz M.J."/>
            <person name="Hultmark D."/>
            <person name="Huntley M.A."/>
            <person name="Jaffe D.B."/>
            <person name="Jagadeeshan S."/>
            <person name="Jeck W.R."/>
            <person name="Johnson J."/>
            <person name="Jones C.D."/>
            <person name="Jordan W.C."/>
            <person name="Karpen G.H."/>
            <person name="Kataoka E."/>
            <person name="Keightley P.D."/>
            <person name="Kheradpour P."/>
            <person name="Kirkness E.F."/>
            <person name="Koerich L.B."/>
            <person name="Kristiansen K."/>
            <person name="Kudrna D."/>
            <person name="Kulathinal R.J."/>
            <person name="Kumar S."/>
            <person name="Kwok R."/>
            <person name="Lander E."/>
            <person name="Langley C.H."/>
            <person name="Lapoint R."/>
            <person name="Lazzaro B.P."/>
            <person name="Lee S.J."/>
            <person name="Levesque L."/>
            <person name="Li R."/>
            <person name="Lin C.F."/>
            <person name="Lin M.F."/>
            <person name="Lindblad-Toh K."/>
            <person name="Llopart A."/>
            <person name="Long M."/>
            <person name="Low L."/>
            <person name="Lozovsky E."/>
            <person name="Lu J."/>
            <person name="Luo M."/>
            <person name="Machado C.A."/>
            <person name="Makalowski W."/>
            <person name="Marzo M."/>
            <person name="Matsuda M."/>
            <person name="Matzkin L."/>
            <person name="McAllister B."/>
            <person name="McBride C.S."/>
            <person name="McKernan B."/>
            <person name="McKernan K."/>
            <person name="Mendez-Lago M."/>
            <person name="Minx P."/>
            <person name="Mollenhauer M.U."/>
            <person name="Montooth K."/>
            <person name="Mount S.M."/>
            <person name="Mu X."/>
            <person name="Myers E."/>
            <person name="Negre B."/>
            <person name="Newfeld S."/>
            <person name="Nielsen R."/>
            <person name="Noor M.A."/>
            <person name="O'Grady P."/>
            <person name="Pachter L."/>
            <person name="Papaceit M."/>
            <person name="Parisi M.J."/>
            <person name="Parisi M."/>
            <person name="Parts L."/>
            <person name="Pedersen J.S."/>
            <person name="Pesole G."/>
            <person name="Phillippy A.M."/>
            <person name="Ponting C.P."/>
            <person name="Pop M."/>
            <person name="Porcelli D."/>
            <person name="Powell J.R."/>
            <person name="Prohaska S."/>
            <person name="Pruitt K."/>
            <person name="Puig M."/>
            <person name="Quesneville H."/>
            <person name="Ram K.R."/>
            <person name="Rand D."/>
            <person name="Rasmussen M.D."/>
            <person name="Reed L.K."/>
            <person name="Reenan R."/>
            <person name="Reily A."/>
            <person name="Remington K.A."/>
            <person name="Rieger T.T."/>
            <person name="Ritchie M.G."/>
            <person name="Robin C."/>
            <person name="Rogers Y.H."/>
            <person name="Rohde C."/>
            <person name="Rozas J."/>
            <person name="Rubenfield M.J."/>
            <person name="Ruiz A."/>
            <person name="Russo S."/>
            <person name="Salzberg S.L."/>
            <person name="Sanchez-Gracia A."/>
            <person name="Saranga D.J."/>
            <person name="Sato H."/>
            <person name="Schaeffer S.W."/>
            <person name="Schatz M.C."/>
            <person name="Schlenke T."/>
            <person name="Schwartz R."/>
            <person name="Segarra C."/>
            <person name="Singh R.S."/>
            <person name="Sirot L."/>
            <person name="Sirota M."/>
            <person name="Sisneros N.B."/>
            <person name="Smith C.D."/>
            <person name="Smith T.F."/>
            <person name="Spieth J."/>
            <person name="Stage D.E."/>
            <person name="Stark A."/>
            <person name="Stephan W."/>
            <person name="Strausberg R.L."/>
            <person name="Strempel S."/>
            <person name="Sturgill D."/>
            <person name="Sutton G."/>
            <person name="Sutton G.G."/>
            <person name="Tao W."/>
            <person name="Teichmann S."/>
            <person name="Tobari Y.N."/>
            <person name="Tomimura Y."/>
            <person name="Tsolas J.M."/>
            <person name="Valente V.L."/>
            <person name="Venter E."/>
            <person name="Venter J.C."/>
            <person name="Vicario S."/>
            <person name="Vieira F.G."/>
            <person name="Vilella A.J."/>
            <person name="Villasante A."/>
            <person name="Walenz B."/>
            <person name="Wang J."/>
            <person name="Wasserman M."/>
            <person name="Watts T."/>
            <person name="Wilson D."/>
            <person name="Wilson R.K."/>
            <person name="Wing R.A."/>
            <person name="Wolfner M.F."/>
            <person name="Wong A."/>
            <person name="Wong G.K."/>
            <person name="Wu C.I."/>
            <person name="Wu G."/>
            <person name="Yamamoto D."/>
            <person name="Yang H.P."/>
            <person name="Yang S.P."/>
            <person name="Yorke J.A."/>
            <person name="Yoshida K."/>
            <person name="Zdobnov E."/>
            <person name="Zhang P."/>
            <person name="Zhang Y."/>
            <person name="Zimin A.V."/>
            <person name="Baldwin J."/>
            <person name="Abdouelleil A."/>
            <person name="Abdulkadir J."/>
            <person name="Abebe A."/>
            <person name="Abera B."/>
            <person name="Abreu J."/>
            <person name="Acer S.C."/>
            <person name="Aftuck L."/>
            <person name="Alexander A."/>
            <person name="An P."/>
            <person name="Anderson E."/>
            <person name="Anderson S."/>
            <person name="Arachi H."/>
            <person name="Azer M."/>
            <person name="Bachantsang P."/>
            <person name="Barry A."/>
            <person name="Bayul T."/>
            <person name="Berlin A."/>
            <person name="Bessette D."/>
            <person name="Bloom T."/>
            <person name="Blye J."/>
            <person name="Boguslavskiy L."/>
            <person name="Bonnet C."/>
            <person name="Boukhgalter B."/>
            <person name="Bourzgui I."/>
            <person name="Brown A."/>
            <person name="Cahill P."/>
            <person name="Channer S."/>
            <person name="Cheshatsang Y."/>
            <person name="Chuda L."/>
            <person name="Citroen M."/>
            <person name="Collymore A."/>
            <person name="Cooke P."/>
            <person name="Costello M."/>
            <person name="D'Aco K."/>
            <person name="Daza R."/>
            <person name="De Haan G."/>
            <person name="DeGray S."/>
            <person name="DeMaso C."/>
            <person name="Dhargay N."/>
            <person name="Dooley K."/>
            <person name="Dooley E."/>
            <person name="Doricent M."/>
            <person name="Dorje P."/>
            <person name="Dorjee K."/>
            <person name="Dupes A."/>
            <person name="Elong R."/>
            <person name="Falk J."/>
            <person name="Farina A."/>
            <person name="Faro S."/>
            <person name="Ferguson D."/>
            <person name="Fisher S."/>
            <person name="Foley C.D."/>
            <person name="Franke A."/>
            <person name="Friedrich D."/>
            <person name="Gadbois L."/>
            <person name="Gearin G."/>
            <person name="Gearin C.R."/>
            <person name="Giannoukos G."/>
            <person name="Goode T."/>
            <person name="Graham J."/>
            <person name="Grandbois E."/>
            <person name="Grewal S."/>
            <person name="Gyaltsen K."/>
            <person name="Hafez N."/>
            <person name="Hagos B."/>
            <person name="Hall J."/>
            <person name="Henson C."/>
            <person name="Hollinger A."/>
            <person name="Honan T."/>
            <person name="Huard M.D."/>
            <person name="Hughes L."/>
            <person name="Hurhula B."/>
            <person name="Husby M.E."/>
            <person name="Kamat A."/>
            <person name="Kanga B."/>
            <person name="Kashin S."/>
            <person name="Khazanovich D."/>
            <person name="Kisner P."/>
            <person name="Lance K."/>
            <person name="Lara M."/>
            <person name="Lee W."/>
            <person name="Lennon N."/>
            <person name="Letendre F."/>
            <person name="LeVine R."/>
            <person name="Lipovsky A."/>
            <person name="Liu X."/>
            <person name="Liu J."/>
            <person name="Liu S."/>
            <person name="Lokyitsang T."/>
            <person name="Lokyitsang Y."/>
            <person name="Lubonja R."/>
            <person name="Lui A."/>
            <person name="MacDonald P."/>
            <person name="Magnisalis V."/>
            <person name="Maru K."/>
            <person name="Matthews C."/>
            <person name="McCusker W."/>
            <person name="McDonough S."/>
            <person name="Mehta T."/>
            <person name="Meldrim J."/>
            <person name="Meneus L."/>
            <person name="Mihai O."/>
            <person name="Mihalev A."/>
            <person name="Mihova T."/>
            <person name="Mittelman R."/>
            <person name="Mlenga V."/>
            <person name="Montmayeur A."/>
            <person name="Mulrain L."/>
            <person name="Navidi A."/>
            <person name="Naylor J."/>
            <person name="Negash T."/>
            <person name="Nguyen T."/>
            <person name="Nguyen N."/>
            <person name="Nicol R."/>
            <person name="Norbu C."/>
            <person name="Norbu N."/>
            <person name="Novod N."/>
            <person name="O'Neill B."/>
            <person name="Osman S."/>
            <person name="Markiewicz E."/>
            <person name="Oyono O.L."/>
            <person name="Patti C."/>
            <person name="Phunkhang P."/>
            <person name="Pierre F."/>
            <person name="Priest M."/>
            <person name="Raghuraman S."/>
            <person name="Rege F."/>
            <person name="Reyes R."/>
            <person name="Rise C."/>
            <person name="Rogov P."/>
            <person name="Ross K."/>
            <person name="Ryan E."/>
            <person name="Settipalli S."/>
            <person name="Shea T."/>
            <person name="Sherpa N."/>
            <person name="Shi L."/>
            <person name="Shih D."/>
            <person name="Sparrow T."/>
            <person name="Spaulding J."/>
            <person name="Stalker J."/>
            <person name="Stange-Thomann N."/>
            <person name="Stavropoulos S."/>
            <person name="Stone C."/>
            <person name="Strader C."/>
            <person name="Tesfaye S."/>
            <person name="Thomson T."/>
            <person name="Thoulutsang Y."/>
            <person name="Thoulutsang D."/>
            <person name="Topham K."/>
            <person name="Topping I."/>
            <person name="Tsamla T."/>
            <person name="Vassiliev H."/>
            <person name="Vo A."/>
            <person name="Wangchuk T."/>
            <person name="Wangdi T."/>
            <person name="Weiand M."/>
            <person name="Wilkinson J."/>
            <person name="Wilson A."/>
            <person name="Yadav S."/>
            <person name="Young G."/>
            <person name="Yu Q."/>
            <person name="Zembek L."/>
            <person name="Zhong D."/>
            <person name="Zimmer A."/>
            <person name="Zwirko Z."/>
            <person name="Jaffe D.B."/>
            <person name="Alvarez P."/>
            <person name="Brockman W."/>
            <person name="Butler J."/>
            <person name="Chin C."/>
            <person name="Gnerre S."/>
            <person name="Grabherr M."/>
            <person name="Kleber M."/>
            <person name="Mauceli E."/>
            <person name="MacCallum I."/>
        </authorList>
    </citation>
    <scope>NUCLEOTIDE SEQUENCE [LARGE SCALE GENOMIC DNA]</scope>
    <source>
        <strain evidence="3">Tai18E2 / Tucson 14021-0261.01</strain>
    </source>
</reference>
<protein>
    <submittedName>
        <fullName evidence="2">Uncharacterized protein, isoform D</fullName>
    </submittedName>
</protein>
<dbReference type="Gene3D" id="1.20.5.110">
    <property type="match status" value="1"/>
</dbReference>
<evidence type="ECO:0000313" key="3">
    <source>
        <dbReference type="Proteomes" id="UP000002282"/>
    </source>
</evidence>
<dbReference type="OrthoDB" id="19261at2759"/>
<evidence type="ECO:0000256" key="1">
    <source>
        <dbReference type="SAM" id="MobiDB-lite"/>
    </source>
</evidence>